<dbReference type="InterPro" id="IPR006201">
    <property type="entry name" value="Neur_channel"/>
</dbReference>
<dbReference type="AlphaFoldDB" id="A0A423SBL6"/>
<evidence type="ECO:0000256" key="4">
    <source>
        <dbReference type="PROSITE-ProRule" id="PRU00124"/>
    </source>
</evidence>
<gene>
    <name evidence="7" type="ORF">C7M84_020608</name>
</gene>
<evidence type="ECO:0000256" key="2">
    <source>
        <dbReference type="ARBA" id="ARBA00023136"/>
    </source>
</evidence>
<dbReference type="Gene3D" id="1.20.58.390">
    <property type="entry name" value="Neurotransmitter-gated ion-channel transmembrane domain"/>
    <property type="match status" value="1"/>
</dbReference>
<keyword evidence="2 5" id="KW-0472">Membrane</keyword>
<organism evidence="7 8">
    <name type="scientific">Penaeus vannamei</name>
    <name type="common">Whiteleg shrimp</name>
    <name type="synonym">Litopenaeus vannamei</name>
    <dbReference type="NCBI Taxonomy" id="6689"/>
    <lineage>
        <taxon>Eukaryota</taxon>
        <taxon>Metazoa</taxon>
        <taxon>Ecdysozoa</taxon>
        <taxon>Arthropoda</taxon>
        <taxon>Crustacea</taxon>
        <taxon>Multicrustacea</taxon>
        <taxon>Malacostraca</taxon>
        <taxon>Eumalacostraca</taxon>
        <taxon>Eucarida</taxon>
        <taxon>Decapoda</taxon>
        <taxon>Dendrobranchiata</taxon>
        <taxon>Penaeoidea</taxon>
        <taxon>Penaeidae</taxon>
        <taxon>Penaeus</taxon>
    </lineage>
</organism>
<dbReference type="Proteomes" id="UP000283509">
    <property type="component" value="Unassembled WGS sequence"/>
</dbReference>
<dbReference type="GO" id="GO:0004888">
    <property type="term" value="F:transmembrane signaling receptor activity"/>
    <property type="evidence" value="ECO:0007669"/>
    <property type="project" value="InterPro"/>
</dbReference>
<protein>
    <submittedName>
        <fullName evidence="7">Putative glycine receptor subunit alpha-2</fullName>
    </submittedName>
</protein>
<feature type="disulfide bond" evidence="4">
    <location>
        <begin position="418"/>
        <end position="430"/>
    </location>
</feature>
<evidence type="ECO:0000313" key="8">
    <source>
        <dbReference type="Proteomes" id="UP000283509"/>
    </source>
</evidence>
<evidence type="ECO:0000256" key="3">
    <source>
        <dbReference type="ARBA" id="ARBA00023157"/>
    </source>
</evidence>
<dbReference type="Gene3D" id="2.70.170.10">
    <property type="entry name" value="Neurotransmitter-gated ion-channel ligand-binding domain"/>
    <property type="match status" value="1"/>
</dbReference>
<dbReference type="InterPro" id="IPR036055">
    <property type="entry name" value="LDL_receptor-like_sf"/>
</dbReference>
<dbReference type="InterPro" id="IPR018000">
    <property type="entry name" value="Neurotransmitter_ion_chnl_CS"/>
</dbReference>
<dbReference type="InterPro" id="IPR036734">
    <property type="entry name" value="Neur_chan_lig-bd_sf"/>
</dbReference>
<sequence>MHDRGKYIPTLRIMFLAIAVLSFQAEVALADIPAYGFYASIPPLANWTWLQKEIVFPPSTSEATLCINVELHKSHPNNAAILTLNQSFVAGVENDKYKIYNLGFPMVFPRTVSPWQWVLLCYFVGRTTGMAIDGEPLRIEEAEEKLRQMDLTIPYNLTVGIPSTYYDDLSIVQSIGGRVTIPRIFLRRLDKQEMLTLAGCGEVPGEDLGNGVWQVIGGGNVKIGTITSTSNFSEYLVSDTNAANGENKYIMMGYAYLNYYEARDYCIAYGGNLPNVSESSTWDFFVKVSMQNYTSLLSVWANDCFRFMAYEGNYDIMPYRCLDDLKALACEVPKTQRFEIRADNDAEEEAFYLLPYSFKPAFLALSGRQIQTDGNLLTLLDSDGQKVASAVNNGLQPVGRFEWKYENEEKRVFTFTACSKDEFTCSNGLCIDLNKRCNGIEECSDGSDEECSILLPLPATYRKERPHKFFTDLNLTVAAMDVLEVDVYENVIRVNTEFRTSWRDGRIHLSQISATASENVIDAADIWVPSMELNNAVFKDILSHLRRSEVRDVVLAHRETSGTILTQEGLEGYTYNANQDAFLELVEIFEASYKCHFELGLFPFDVHVCSVNISLRQFSRSFKAVFRDIDVSTAPKSKKLPLITPSKFCYIPHADDNGDITKVTFQVLLRRRYASYVFTTFSPCLVLTLIGYMTQFFSHENFSDRIMVTLSCLIVVAALFSQIAATVPASASHKAIDVIFLIIIVRLFLVVLHHSVLFLIRRSVMKAKEEALESGMEGGGAVPGPALYQAPKKFLLPPWTGQGPVTPAMVHKGHNPPSAWAELDPMAKKGKQQESNKEVRAYDEIFNIFSISFGMLVDVLWISLYYYSISSERDLVMQEFEKCLETMRAID</sequence>
<comment type="caution">
    <text evidence="7">The sequence shown here is derived from an EMBL/GenBank/DDBJ whole genome shotgun (WGS) entry which is preliminary data.</text>
</comment>
<dbReference type="CDD" id="cd00112">
    <property type="entry name" value="LDLa"/>
    <property type="match status" value="1"/>
</dbReference>
<comment type="caution">
    <text evidence="4">Lacks conserved residue(s) required for the propagation of feature annotation.</text>
</comment>
<keyword evidence="8" id="KW-1185">Reference proteome</keyword>
<evidence type="ECO:0000256" key="1">
    <source>
        <dbReference type="ARBA" id="ARBA00004141"/>
    </source>
</evidence>
<dbReference type="OrthoDB" id="6351594at2759"/>
<evidence type="ECO:0000313" key="7">
    <source>
        <dbReference type="EMBL" id="ROT61595.1"/>
    </source>
</evidence>
<dbReference type="PANTHER" id="PTHR18945">
    <property type="entry name" value="NEUROTRANSMITTER GATED ION CHANNEL"/>
    <property type="match status" value="1"/>
</dbReference>
<keyword evidence="5" id="KW-1133">Transmembrane helix</keyword>
<keyword evidence="6" id="KW-0732">Signal</keyword>
<feature type="signal peptide" evidence="6">
    <location>
        <begin position="1"/>
        <end position="30"/>
    </location>
</feature>
<feature type="transmembrane region" description="Helical" evidence="5">
    <location>
        <begin position="706"/>
        <end position="727"/>
    </location>
</feature>
<reference evidence="7 8" key="1">
    <citation type="submission" date="2018-04" db="EMBL/GenBank/DDBJ databases">
        <authorList>
            <person name="Zhang X."/>
            <person name="Yuan J."/>
            <person name="Li F."/>
            <person name="Xiang J."/>
        </authorList>
    </citation>
    <scope>NUCLEOTIDE SEQUENCE [LARGE SCALE GENOMIC DNA]</scope>
    <source>
        <tissue evidence="7">Muscle</tissue>
    </source>
</reference>
<keyword evidence="3 4" id="KW-1015">Disulfide bond</keyword>
<dbReference type="GO" id="GO:0016020">
    <property type="term" value="C:membrane"/>
    <property type="evidence" value="ECO:0007669"/>
    <property type="project" value="UniProtKB-SubCell"/>
</dbReference>
<evidence type="ECO:0000256" key="6">
    <source>
        <dbReference type="SAM" id="SignalP"/>
    </source>
</evidence>
<feature type="transmembrane region" description="Helical" evidence="5">
    <location>
        <begin position="673"/>
        <end position="694"/>
    </location>
</feature>
<dbReference type="GO" id="GO:0005230">
    <property type="term" value="F:extracellular ligand-gated monoatomic ion channel activity"/>
    <property type="evidence" value="ECO:0007669"/>
    <property type="project" value="InterPro"/>
</dbReference>
<feature type="disulfide bond" evidence="4">
    <location>
        <begin position="425"/>
        <end position="443"/>
    </location>
</feature>
<evidence type="ECO:0000256" key="5">
    <source>
        <dbReference type="SAM" id="Phobius"/>
    </source>
</evidence>
<dbReference type="EMBL" id="QCYY01004090">
    <property type="protein sequence ID" value="ROT61595.1"/>
    <property type="molecule type" value="Genomic_DNA"/>
</dbReference>
<dbReference type="InterPro" id="IPR036719">
    <property type="entry name" value="Neuro-gated_channel_TM_sf"/>
</dbReference>
<dbReference type="InterPro" id="IPR038050">
    <property type="entry name" value="Neuro_actylchol_rec"/>
</dbReference>
<dbReference type="SUPFAM" id="SSF90112">
    <property type="entry name" value="Neurotransmitter-gated ion-channel transmembrane pore"/>
    <property type="match status" value="1"/>
</dbReference>
<dbReference type="SUPFAM" id="SSF57424">
    <property type="entry name" value="LDL receptor-like module"/>
    <property type="match status" value="1"/>
</dbReference>
<feature type="chain" id="PRO_5019216975" evidence="6">
    <location>
        <begin position="31"/>
        <end position="891"/>
    </location>
</feature>
<feature type="transmembrane region" description="Helical" evidence="5">
    <location>
        <begin position="845"/>
        <end position="867"/>
    </location>
</feature>
<reference evidence="7 8" key="2">
    <citation type="submission" date="2019-01" db="EMBL/GenBank/DDBJ databases">
        <title>The decoding of complex shrimp genome reveals the adaptation for benthos swimmer, frequently molting mechanism and breeding impact on genome.</title>
        <authorList>
            <person name="Sun Y."/>
            <person name="Gao Y."/>
            <person name="Yu Y."/>
        </authorList>
    </citation>
    <scope>NUCLEOTIDE SEQUENCE [LARGE SCALE GENOMIC DNA]</scope>
    <source>
        <tissue evidence="7">Muscle</tissue>
    </source>
</reference>
<dbReference type="PROSITE" id="PS00236">
    <property type="entry name" value="NEUROTR_ION_CHANNEL"/>
    <property type="match status" value="1"/>
</dbReference>
<dbReference type="SUPFAM" id="SSF63712">
    <property type="entry name" value="Nicotinic receptor ligand binding domain-like"/>
    <property type="match status" value="1"/>
</dbReference>
<comment type="subcellular location">
    <subcellularLocation>
        <location evidence="1">Membrane</location>
        <topology evidence="1">Multi-pass membrane protein</topology>
    </subcellularLocation>
</comment>
<dbReference type="InterPro" id="IPR002172">
    <property type="entry name" value="LDrepeatLR_classA_rpt"/>
</dbReference>
<dbReference type="Gene3D" id="4.10.400.10">
    <property type="entry name" value="Low-density Lipoprotein Receptor"/>
    <property type="match status" value="1"/>
</dbReference>
<accession>A0A423SBL6</accession>
<dbReference type="Pfam" id="PF00057">
    <property type="entry name" value="Ldl_recept_a"/>
    <property type="match status" value="1"/>
</dbReference>
<dbReference type="PROSITE" id="PS50068">
    <property type="entry name" value="LDLRA_2"/>
    <property type="match status" value="1"/>
</dbReference>
<name>A0A423SBL6_PENVA</name>
<dbReference type="SMART" id="SM00192">
    <property type="entry name" value="LDLa"/>
    <property type="match status" value="1"/>
</dbReference>
<proteinExistence type="predicted"/>
<keyword evidence="5" id="KW-0812">Transmembrane</keyword>
<feature type="transmembrane region" description="Helical" evidence="5">
    <location>
        <begin position="739"/>
        <end position="760"/>
    </location>
</feature>
<keyword evidence="7" id="KW-0675">Receptor</keyword>